<sequence>MITVLTAVLAILFGAPLQASGDPYAVGQVWEYRTRPQEPQSLLVIREIEDSAAMGRIYHVSVTGIRADAKWGPTDLAHSPVSRQTLDASVTRLSDRRPERMPDHRPGIADWRAAGGGVFTISIAEIIDLIDQQL</sequence>
<feature type="signal peptide" evidence="1">
    <location>
        <begin position="1"/>
        <end position="19"/>
    </location>
</feature>
<accession>A0ABX7BQ53</accession>
<keyword evidence="1" id="KW-0732">Signal</keyword>
<reference evidence="2 3" key="1">
    <citation type="submission" date="2021-01" db="EMBL/GenBank/DDBJ databases">
        <title>Brevundimonas vitis sp. nov., an bacterium isolated from grape (Vitis vinifera).</title>
        <authorList>
            <person name="Jiang L."/>
            <person name="Lee J."/>
        </authorList>
    </citation>
    <scope>NUCLEOTIDE SEQUENCE [LARGE SCALE GENOMIC DNA]</scope>
    <source>
        <strain evidence="2 3">GRTSA-9</strain>
    </source>
</reference>
<dbReference type="Proteomes" id="UP000595448">
    <property type="component" value="Chromosome"/>
</dbReference>
<gene>
    <name evidence="2" type="ORF">JIP62_06510</name>
</gene>
<name>A0ABX7BQ53_9CAUL</name>
<dbReference type="EMBL" id="CP067977">
    <property type="protein sequence ID" value="QQQ19734.1"/>
    <property type="molecule type" value="Genomic_DNA"/>
</dbReference>
<organism evidence="2 3">
    <name type="scientific">Brevundimonas vitisensis</name>
    <dbReference type="NCBI Taxonomy" id="2800818"/>
    <lineage>
        <taxon>Bacteria</taxon>
        <taxon>Pseudomonadati</taxon>
        <taxon>Pseudomonadota</taxon>
        <taxon>Alphaproteobacteria</taxon>
        <taxon>Caulobacterales</taxon>
        <taxon>Caulobacteraceae</taxon>
        <taxon>Brevundimonas</taxon>
    </lineage>
</organism>
<evidence type="ECO:0000313" key="2">
    <source>
        <dbReference type="EMBL" id="QQQ19734.1"/>
    </source>
</evidence>
<dbReference type="RefSeq" id="WP_201104105.1">
    <property type="nucleotide sequence ID" value="NZ_CP067977.1"/>
</dbReference>
<keyword evidence="3" id="KW-1185">Reference proteome</keyword>
<evidence type="ECO:0000256" key="1">
    <source>
        <dbReference type="SAM" id="SignalP"/>
    </source>
</evidence>
<proteinExistence type="predicted"/>
<protein>
    <submittedName>
        <fullName evidence="2">Uncharacterized protein</fullName>
    </submittedName>
</protein>
<evidence type="ECO:0000313" key="3">
    <source>
        <dbReference type="Proteomes" id="UP000595448"/>
    </source>
</evidence>
<feature type="chain" id="PRO_5046444575" evidence="1">
    <location>
        <begin position="20"/>
        <end position="134"/>
    </location>
</feature>